<sequence>MEETRNKLVQAEPLQGLYALSAAAEFLEWTALNTSESFSYFPSISSFSSARNTSDCGTYSPEEILSKGAYKRHLSDSYFEESSSPDSELSGLTSLIRNKSAFGREKAASLAHLATVACSNRPSRCEFNTLNSPSLKSAKKNRSARSFTHSLRSKMSSVGWISMKTPTTVSSVFNSEDGSPGDGTIDTASTGFASSSSFNTHAQENFFSRQKQPNRLKRREKSFHKANPKKNLGSTRLALRCIAIQKFLLDESSSSETHVREYFGNTPDTSKALRILLKEHRVKRFGAGGKWDPFVYMATVTLGL</sequence>
<dbReference type="PANTHER" id="PTHR34799">
    <property type="entry name" value="OS07G0656300 PROTEIN"/>
    <property type="match status" value="1"/>
</dbReference>
<protein>
    <recommendedName>
        <fullName evidence="2">HTH three-helical bundle domain-containing protein</fullName>
    </recommendedName>
</protein>
<dbReference type="Pfam" id="PF25370">
    <property type="entry name" value="HTH_74"/>
    <property type="match status" value="1"/>
</dbReference>
<feature type="compositionally biased region" description="Basic residues" evidence="1">
    <location>
        <begin position="212"/>
        <end position="228"/>
    </location>
</feature>
<evidence type="ECO:0000256" key="1">
    <source>
        <dbReference type="SAM" id="MobiDB-lite"/>
    </source>
</evidence>
<proteinExistence type="predicted"/>
<keyword evidence="4" id="KW-1185">Reference proteome</keyword>
<dbReference type="InterPro" id="IPR057523">
    <property type="entry name" value="HTH_74"/>
</dbReference>
<feature type="region of interest" description="Disordered" evidence="1">
    <location>
        <begin position="204"/>
        <end position="229"/>
    </location>
</feature>
<dbReference type="EMBL" id="JAHRHJ020000003">
    <property type="protein sequence ID" value="KAH9320825.1"/>
    <property type="molecule type" value="Genomic_DNA"/>
</dbReference>
<dbReference type="Proteomes" id="UP000824469">
    <property type="component" value="Unassembled WGS sequence"/>
</dbReference>
<dbReference type="OMA" id="NTHAQEN"/>
<gene>
    <name evidence="3" type="ORF">KI387_015464</name>
</gene>
<feature type="non-terminal residue" evidence="3">
    <location>
        <position position="1"/>
    </location>
</feature>
<name>A0AA38LG40_TAXCH</name>
<accession>A0AA38LG40</accession>
<evidence type="ECO:0000259" key="2">
    <source>
        <dbReference type="Pfam" id="PF25370"/>
    </source>
</evidence>
<organism evidence="3 4">
    <name type="scientific">Taxus chinensis</name>
    <name type="common">Chinese yew</name>
    <name type="synonym">Taxus wallichiana var. chinensis</name>
    <dbReference type="NCBI Taxonomy" id="29808"/>
    <lineage>
        <taxon>Eukaryota</taxon>
        <taxon>Viridiplantae</taxon>
        <taxon>Streptophyta</taxon>
        <taxon>Embryophyta</taxon>
        <taxon>Tracheophyta</taxon>
        <taxon>Spermatophyta</taxon>
        <taxon>Pinopsida</taxon>
        <taxon>Pinidae</taxon>
        <taxon>Conifers II</taxon>
        <taxon>Cupressales</taxon>
        <taxon>Taxaceae</taxon>
        <taxon>Taxus</taxon>
    </lineage>
</organism>
<evidence type="ECO:0000313" key="3">
    <source>
        <dbReference type="EMBL" id="KAH9320825.1"/>
    </source>
</evidence>
<dbReference type="PANTHER" id="PTHR34799:SF2">
    <property type="entry name" value="OS07G0656300 PROTEIN"/>
    <property type="match status" value="1"/>
</dbReference>
<reference evidence="3 4" key="1">
    <citation type="journal article" date="2021" name="Nat. Plants">
        <title>The Taxus genome provides insights into paclitaxel biosynthesis.</title>
        <authorList>
            <person name="Xiong X."/>
            <person name="Gou J."/>
            <person name="Liao Q."/>
            <person name="Li Y."/>
            <person name="Zhou Q."/>
            <person name="Bi G."/>
            <person name="Li C."/>
            <person name="Du R."/>
            <person name="Wang X."/>
            <person name="Sun T."/>
            <person name="Guo L."/>
            <person name="Liang H."/>
            <person name="Lu P."/>
            <person name="Wu Y."/>
            <person name="Zhang Z."/>
            <person name="Ro D.K."/>
            <person name="Shang Y."/>
            <person name="Huang S."/>
            <person name="Yan J."/>
        </authorList>
    </citation>
    <scope>NUCLEOTIDE SEQUENCE [LARGE SCALE GENOMIC DNA]</scope>
    <source>
        <strain evidence="3">Ta-2019</strain>
    </source>
</reference>
<comment type="caution">
    <text evidence="3">The sequence shown here is derived from an EMBL/GenBank/DDBJ whole genome shotgun (WGS) entry which is preliminary data.</text>
</comment>
<evidence type="ECO:0000313" key="4">
    <source>
        <dbReference type="Proteomes" id="UP000824469"/>
    </source>
</evidence>
<dbReference type="AlphaFoldDB" id="A0AA38LG40"/>
<feature type="domain" description="HTH three-helical bundle" evidence="2">
    <location>
        <begin position="234"/>
        <end position="275"/>
    </location>
</feature>